<dbReference type="InterPro" id="IPR051045">
    <property type="entry name" value="TonB-dependent_transducer"/>
</dbReference>
<dbReference type="SUPFAM" id="SSF74653">
    <property type="entry name" value="TolA/TonB C-terminal domain"/>
    <property type="match status" value="1"/>
</dbReference>
<dbReference type="PANTHER" id="PTHR33446">
    <property type="entry name" value="PROTEIN TONB-RELATED"/>
    <property type="match status" value="1"/>
</dbReference>
<dbReference type="Pfam" id="PF03544">
    <property type="entry name" value="TonB_C"/>
    <property type="match status" value="1"/>
</dbReference>
<comment type="caution">
    <text evidence="11">The sequence shown here is derived from an EMBL/GenBank/DDBJ whole genome shotgun (WGS) entry which is preliminary data.</text>
</comment>
<keyword evidence="12" id="KW-1185">Reference proteome</keyword>
<keyword evidence="9" id="KW-0472">Membrane</keyword>
<evidence type="ECO:0000256" key="8">
    <source>
        <dbReference type="ARBA" id="ARBA00022989"/>
    </source>
</evidence>
<evidence type="ECO:0000313" key="12">
    <source>
        <dbReference type="Proteomes" id="UP001250932"/>
    </source>
</evidence>
<evidence type="ECO:0000256" key="9">
    <source>
        <dbReference type="ARBA" id="ARBA00023136"/>
    </source>
</evidence>
<keyword evidence="4" id="KW-1003">Cell membrane</keyword>
<evidence type="ECO:0000256" key="6">
    <source>
        <dbReference type="ARBA" id="ARBA00022692"/>
    </source>
</evidence>
<dbReference type="Proteomes" id="UP001250932">
    <property type="component" value="Unassembled WGS sequence"/>
</dbReference>
<dbReference type="Gene3D" id="3.30.1150.10">
    <property type="match status" value="1"/>
</dbReference>
<keyword evidence="8" id="KW-1133">Transmembrane helix</keyword>
<comment type="subcellular location">
    <subcellularLocation>
        <location evidence="1">Cell inner membrane</location>
        <topology evidence="1">Single-pass membrane protein</topology>
        <orientation evidence="1">Periplasmic side</orientation>
    </subcellularLocation>
</comment>
<dbReference type="EMBL" id="JAQOUE010000002">
    <property type="protein sequence ID" value="MDT7043912.1"/>
    <property type="molecule type" value="Genomic_DNA"/>
</dbReference>
<evidence type="ECO:0000256" key="1">
    <source>
        <dbReference type="ARBA" id="ARBA00004383"/>
    </source>
</evidence>
<evidence type="ECO:0000256" key="2">
    <source>
        <dbReference type="ARBA" id="ARBA00006555"/>
    </source>
</evidence>
<accession>A0ABU3KBW3</accession>
<comment type="similarity">
    <text evidence="2">Belongs to the TonB family.</text>
</comment>
<evidence type="ECO:0000259" key="10">
    <source>
        <dbReference type="PROSITE" id="PS52015"/>
    </source>
</evidence>
<feature type="domain" description="TonB C-terminal" evidence="10">
    <location>
        <begin position="106"/>
        <end position="198"/>
    </location>
</feature>
<dbReference type="NCBIfam" id="TIGR01352">
    <property type="entry name" value="tonB_Cterm"/>
    <property type="match status" value="1"/>
</dbReference>
<sequence length="198" mass="22137">MIYPNFWRLSQTVTTLCFTLTTFVFGTPEVRGEDYPEEPVAILDTIEVPATFVIQEERKISIPLPEMNDFTPLPIGPLVQASLPPPSTATMDSVKVTRDPIADIKGKRTPVRPAKAERPPYPQFAREQGWEGTVILRIRVNQQGLVDSVQTQKSSGFPILDVSALQSVKSWRFEPAKDGEFLLAATVDLPIRFDLDEP</sequence>
<organism evidence="11 12">
    <name type="scientific">Candidatus Nitronereus thalassa</name>
    <dbReference type="NCBI Taxonomy" id="3020898"/>
    <lineage>
        <taxon>Bacteria</taxon>
        <taxon>Pseudomonadati</taxon>
        <taxon>Nitrospirota</taxon>
        <taxon>Nitrospiria</taxon>
        <taxon>Nitrospirales</taxon>
        <taxon>Nitrospiraceae</taxon>
        <taxon>Candidatus Nitronereus</taxon>
    </lineage>
</organism>
<protein>
    <submittedName>
        <fullName evidence="11">Energy transducer TonB</fullName>
    </submittedName>
</protein>
<evidence type="ECO:0000256" key="3">
    <source>
        <dbReference type="ARBA" id="ARBA00022448"/>
    </source>
</evidence>
<keyword evidence="5" id="KW-0997">Cell inner membrane</keyword>
<reference evidence="11 12" key="1">
    <citation type="journal article" date="2023" name="ISME J.">
        <title>Cultivation and genomic characterization of novel and ubiquitous marine nitrite-oxidizing bacteria from the Nitrospirales.</title>
        <authorList>
            <person name="Mueller A.J."/>
            <person name="Daebeler A."/>
            <person name="Herbold C.W."/>
            <person name="Kirkegaard R.H."/>
            <person name="Daims H."/>
        </authorList>
    </citation>
    <scope>NUCLEOTIDE SEQUENCE [LARGE SCALE GENOMIC DNA]</scope>
    <source>
        <strain evidence="11 12">EB</strain>
    </source>
</reference>
<dbReference type="InterPro" id="IPR006260">
    <property type="entry name" value="TonB/TolA_C"/>
</dbReference>
<dbReference type="InterPro" id="IPR037682">
    <property type="entry name" value="TonB_C"/>
</dbReference>
<keyword evidence="7" id="KW-0653">Protein transport</keyword>
<proteinExistence type="inferred from homology"/>
<dbReference type="PROSITE" id="PS52015">
    <property type="entry name" value="TONB_CTD"/>
    <property type="match status" value="1"/>
</dbReference>
<gene>
    <name evidence="11" type="ORF">PPG34_16290</name>
</gene>
<name>A0ABU3KBW3_9BACT</name>
<evidence type="ECO:0000313" key="11">
    <source>
        <dbReference type="EMBL" id="MDT7043912.1"/>
    </source>
</evidence>
<evidence type="ECO:0000256" key="5">
    <source>
        <dbReference type="ARBA" id="ARBA00022519"/>
    </source>
</evidence>
<dbReference type="PANTHER" id="PTHR33446:SF2">
    <property type="entry name" value="PROTEIN TONB"/>
    <property type="match status" value="1"/>
</dbReference>
<dbReference type="RefSeq" id="WP_313834498.1">
    <property type="nucleotide sequence ID" value="NZ_JAQOUE010000002.1"/>
</dbReference>
<evidence type="ECO:0000256" key="4">
    <source>
        <dbReference type="ARBA" id="ARBA00022475"/>
    </source>
</evidence>
<keyword evidence="6" id="KW-0812">Transmembrane</keyword>
<keyword evidence="3" id="KW-0813">Transport</keyword>
<evidence type="ECO:0000256" key="7">
    <source>
        <dbReference type="ARBA" id="ARBA00022927"/>
    </source>
</evidence>